<proteinExistence type="predicted"/>
<evidence type="ECO:0000313" key="3">
    <source>
        <dbReference type="Proteomes" id="UP000006190"/>
    </source>
</evidence>
<dbReference type="AlphaFoldDB" id="H3NIV3"/>
<keyword evidence="1" id="KW-0472">Membrane</keyword>
<name>H3NIV3_9LACT</name>
<gene>
    <name evidence="2" type="ORF">HMPREF9708_00792</name>
</gene>
<evidence type="ECO:0000313" key="2">
    <source>
        <dbReference type="EMBL" id="EHR37231.1"/>
    </source>
</evidence>
<keyword evidence="1" id="KW-1133">Transmembrane helix</keyword>
<keyword evidence="3" id="KW-1185">Reference proteome</keyword>
<dbReference type="HOGENOM" id="CLU_1632917_0_0_9"/>
<accession>H3NIV3</accession>
<dbReference type="RefSeq" id="WP_006308829.1">
    <property type="nucleotide sequence ID" value="NZ_JH601133.1"/>
</dbReference>
<protein>
    <submittedName>
        <fullName evidence="2">Uncharacterized protein</fullName>
    </submittedName>
</protein>
<comment type="caution">
    <text evidence="2">The sequence shown here is derived from an EMBL/GenBank/DDBJ whole genome shotgun (WGS) entry which is preliminary data.</text>
</comment>
<sequence length="162" mass="19037">MTEAQINILIGFLLGLIPPLCKGIYTYLRSLKRKNDFKNLIIKIYILPIKENLKDAKSGSIDVKSITDKIESMGKKLSYLKNEELKFLNSEEQFFYIRVLEFTKSKLCLICNKLKDYNYVSFQKDNTIRQVNEFEEENINKSLEIIDEYINNVNDYAKLKTD</sequence>
<evidence type="ECO:0000256" key="1">
    <source>
        <dbReference type="SAM" id="Phobius"/>
    </source>
</evidence>
<feature type="transmembrane region" description="Helical" evidence="1">
    <location>
        <begin position="6"/>
        <end position="28"/>
    </location>
</feature>
<organism evidence="2 3">
    <name type="scientific">Facklamia languida CCUG 37842</name>
    <dbReference type="NCBI Taxonomy" id="883113"/>
    <lineage>
        <taxon>Bacteria</taxon>
        <taxon>Bacillati</taxon>
        <taxon>Bacillota</taxon>
        <taxon>Bacilli</taxon>
        <taxon>Lactobacillales</taxon>
        <taxon>Aerococcaceae</taxon>
        <taxon>Facklamia</taxon>
    </lineage>
</organism>
<dbReference type="eggNOG" id="ENOG5033E5B">
    <property type="taxonomic scope" value="Bacteria"/>
</dbReference>
<keyword evidence="1" id="KW-0812">Transmembrane</keyword>
<reference evidence="2 3" key="1">
    <citation type="submission" date="2012-01" db="EMBL/GenBank/DDBJ databases">
        <title>The Genome Sequence of Facklamia languida CCUG 37842.</title>
        <authorList>
            <consortium name="The Broad Institute Genome Sequencing Platform"/>
            <person name="Earl A."/>
            <person name="Ward D."/>
            <person name="Feldgarden M."/>
            <person name="Gevers D."/>
            <person name="Huys G."/>
            <person name="Young S.K."/>
            <person name="Zeng Q."/>
            <person name="Gargeya S."/>
            <person name="Fitzgerald M."/>
            <person name="Haas B."/>
            <person name="Abouelleil A."/>
            <person name="Alvarado L."/>
            <person name="Arachchi H.M."/>
            <person name="Berlin A."/>
            <person name="Chapman S.B."/>
            <person name="Gearin G."/>
            <person name="Goldberg J."/>
            <person name="Griggs A."/>
            <person name="Gujja S."/>
            <person name="Hansen M."/>
            <person name="Heiman D."/>
            <person name="Howarth C."/>
            <person name="Larimer J."/>
            <person name="Lui A."/>
            <person name="MacDonald P.J.P."/>
            <person name="McCowen C."/>
            <person name="Montmayeur A."/>
            <person name="Murphy C."/>
            <person name="Neiman D."/>
            <person name="Pearson M."/>
            <person name="Priest M."/>
            <person name="Roberts A."/>
            <person name="Saif S."/>
            <person name="Shea T."/>
            <person name="Sisk P."/>
            <person name="Stolte C."/>
            <person name="Sykes S."/>
            <person name="Wortman J."/>
            <person name="Nusbaum C."/>
            <person name="Birren B."/>
        </authorList>
    </citation>
    <scope>NUCLEOTIDE SEQUENCE [LARGE SCALE GENOMIC DNA]</scope>
    <source>
        <strain evidence="2 3">CCUG 37842</strain>
    </source>
</reference>
<dbReference type="EMBL" id="AGEG01000009">
    <property type="protein sequence ID" value="EHR37231.1"/>
    <property type="molecule type" value="Genomic_DNA"/>
</dbReference>
<dbReference type="Proteomes" id="UP000006190">
    <property type="component" value="Unassembled WGS sequence"/>
</dbReference>